<feature type="region of interest" description="Disordered" evidence="1">
    <location>
        <begin position="24"/>
        <end position="57"/>
    </location>
</feature>
<evidence type="ECO:0000313" key="4">
    <source>
        <dbReference type="Proteomes" id="UP000282084"/>
    </source>
</evidence>
<evidence type="ECO:0000313" key="3">
    <source>
        <dbReference type="EMBL" id="RKT55307.1"/>
    </source>
</evidence>
<dbReference type="RefSeq" id="WP_121007027.1">
    <property type="nucleotide sequence ID" value="NZ_RBXO01000001.1"/>
</dbReference>
<proteinExistence type="predicted"/>
<keyword evidence="4" id="KW-1185">Reference proteome</keyword>
<keyword evidence="2" id="KW-0732">Signal</keyword>
<dbReference type="PROSITE" id="PS51257">
    <property type="entry name" value="PROKAR_LIPOPROTEIN"/>
    <property type="match status" value="1"/>
</dbReference>
<dbReference type="EMBL" id="RBXO01000001">
    <property type="protein sequence ID" value="RKT55307.1"/>
    <property type="molecule type" value="Genomic_DNA"/>
</dbReference>
<sequence length="229" mass="23604">MKIMGGLAAVCVAAGVLTACGGPAPAAEPAPSSTAPTTTSTAPSTTSSTPSPADRLPALVERAAIPRDGMADRGIAEPTDQRYASAVMPRPCAAEVEAESGYTPALFRVWDGEQGSVRQTVIGYSEATGAEVLSQLAAASRGCTSWSDQGRQVRVVEGAAVNRPEGVEGFLGYCASVTEAEQLYWMCVAFVARGNLVSCVFAFRGDVPSGALDDLHAILPRAVDRLVNA</sequence>
<feature type="compositionally biased region" description="Low complexity" evidence="1">
    <location>
        <begin position="24"/>
        <end position="53"/>
    </location>
</feature>
<evidence type="ECO:0000256" key="1">
    <source>
        <dbReference type="SAM" id="MobiDB-lite"/>
    </source>
</evidence>
<organism evidence="3 4">
    <name type="scientific">Saccharothrix australiensis</name>
    <dbReference type="NCBI Taxonomy" id="2072"/>
    <lineage>
        <taxon>Bacteria</taxon>
        <taxon>Bacillati</taxon>
        <taxon>Actinomycetota</taxon>
        <taxon>Actinomycetes</taxon>
        <taxon>Pseudonocardiales</taxon>
        <taxon>Pseudonocardiaceae</taxon>
        <taxon>Saccharothrix</taxon>
    </lineage>
</organism>
<reference evidence="3 4" key="1">
    <citation type="submission" date="2018-10" db="EMBL/GenBank/DDBJ databases">
        <title>Sequencing the genomes of 1000 actinobacteria strains.</title>
        <authorList>
            <person name="Klenk H.-P."/>
        </authorList>
    </citation>
    <scope>NUCLEOTIDE SEQUENCE [LARGE SCALE GENOMIC DNA]</scope>
    <source>
        <strain evidence="3 4">DSM 43800</strain>
    </source>
</reference>
<protein>
    <recommendedName>
        <fullName evidence="5">PknH-like protein</fullName>
    </recommendedName>
</protein>
<feature type="signal peptide" evidence="2">
    <location>
        <begin position="1"/>
        <end position="26"/>
    </location>
</feature>
<feature type="chain" id="PRO_5019810385" description="PknH-like protein" evidence="2">
    <location>
        <begin position="27"/>
        <end position="229"/>
    </location>
</feature>
<comment type="caution">
    <text evidence="3">The sequence shown here is derived from an EMBL/GenBank/DDBJ whole genome shotgun (WGS) entry which is preliminary data.</text>
</comment>
<name>A0A495W2P6_9PSEU</name>
<dbReference type="Proteomes" id="UP000282084">
    <property type="component" value="Unassembled WGS sequence"/>
</dbReference>
<evidence type="ECO:0000256" key="2">
    <source>
        <dbReference type="SAM" id="SignalP"/>
    </source>
</evidence>
<dbReference type="OrthoDB" id="3376558at2"/>
<accession>A0A495W2P6</accession>
<gene>
    <name evidence="3" type="ORF">C8E97_3970</name>
</gene>
<evidence type="ECO:0008006" key="5">
    <source>
        <dbReference type="Google" id="ProtNLM"/>
    </source>
</evidence>
<dbReference type="AlphaFoldDB" id="A0A495W2P6"/>